<dbReference type="GO" id="GO:0004352">
    <property type="term" value="F:glutamate dehydrogenase (NAD+) activity"/>
    <property type="evidence" value="ECO:0007669"/>
    <property type="project" value="UniProtKB-UniRule"/>
</dbReference>
<dbReference type="Pfam" id="PF23147">
    <property type="entry name" value="GDH2_N"/>
    <property type="match status" value="1"/>
</dbReference>
<feature type="domain" description="Glutamate/phenylalanine/leucine/valine/L-tryptophan dehydrogenase C-terminal" evidence="5">
    <location>
        <begin position="652"/>
        <end position="914"/>
    </location>
</feature>
<evidence type="ECO:0000256" key="4">
    <source>
        <dbReference type="PIRNR" id="PIRNR000184"/>
    </source>
</evidence>
<dbReference type="GO" id="GO:0006538">
    <property type="term" value="P:L-glutamate catabolic process"/>
    <property type="evidence" value="ECO:0007669"/>
    <property type="project" value="UniProtKB-UniRule"/>
</dbReference>
<evidence type="ECO:0000256" key="3">
    <source>
        <dbReference type="ARBA" id="ARBA00023027"/>
    </source>
</evidence>
<comment type="similarity">
    <text evidence="1 4">Belongs to the Glu/Leu/Phe/Val dehydrogenases family.</text>
</comment>
<dbReference type="AlphaFoldDB" id="A0A9P6DXC6"/>
<dbReference type="EMBL" id="MU128933">
    <property type="protein sequence ID" value="KAF9517297.1"/>
    <property type="molecule type" value="Genomic_DNA"/>
</dbReference>
<evidence type="ECO:0000256" key="2">
    <source>
        <dbReference type="ARBA" id="ARBA00023002"/>
    </source>
</evidence>
<evidence type="ECO:0000313" key="6">
    <source>
        <dbReference type="EMBL" id="KAF9517297.1"/>
    </source>
</evidence>
<dbReference type="GO" id="GO:0005739">
    <property type="term" value="C:mitochondrion"/>
    <property type="evidence" value="ECO:0007669"/>
    <property type="project" value="UniProtKB-UniRule"/>
</dbReference>
<evidence type="ECO:0000313" key="7">
    <source>
        <dbReference type="Proteomes" id="UP000886523"/>
    </source>
</evidence>
<dbReference type="PANTHER" id="PTHR11606:SF24">
    <property type="entry name" value="NAD-SPECIFIC GLUTAMATE DEHYDROGENASE"/>
    <property type="match status" value="1"/>
</dbReference>
<sequence>MGRVASKGFIPKDLVSLEVNWFYSNLGVDDSYFQSETVDVITDHVLALYGAKLLAFTKHNPDKLVIDLEKITEDRAVFIHTSPPGVTSHEGPGATCERRIDEFLDNSTRDQAYRLETYRSAGSISATASQQLRCYFVSKCRWVSPPVPSTSRLPRTTPVLSSEATPKKKTDIRSVSDRVFLERASENTLEIYQKVMWNVEGRYGPVIELFEVEGTSERRLVLGYKMGTTRHIFSALSDLYHFYGLYSARKYVEQFSNGITIISLYLNPLPGNPKPMPPIDHSVVQIMKEASLLYCLPDNPFFGSIRSAGTGQADSADGANAGGHAVQEATYAYAGWLFCQHFCNRLGPSYLALKNMLDESDPAQADVLNAIKMRFRQETFTRENIQEVIVAHPQIIRWLYVHFAEVHYPSATNQAIQPSLSYIRLKTEPPLSDEELYDRIRKTVNNKHELQVFESFLVFNKHVLRTNFYTPTKVAVSFRLNPNFLPESEYPKRPFGMFFVIGSEFRGFHIRFRDVARGGIRLVNSRGRENYSINQRSLFDENYALAATQDLKNKDLGEGGSKGTDLGMTLGANPVLCFEKYIDAMLDLLIPGETPGIKTAIVDHYGQPELLFFGPDEGTADLMDWAALHARTRGAPWWKSLTTGKNAQFLGGIPHDAYGMTSLSVRQYIIGIYSKLGLKEKDITKVQTGGPDGDLGSNEILLGSEKTIAVIDGSGVLYDPVGIDRVELVRLAKARMMISKFDRSRLSKDGYVVLIGEQDVKLPSGEVVADGTDFRNTAHMRFKADIFVPCGGRPEAVNISNVASLVDSEGKPHYKFIVEGANLFITQQARLYLEKRKVILFKDSSANKGGVFCSSLDVLVGLSLTDKEHTNLMTFPGQSPPVFYQSYVKDIQAKIRDNASLEFCCIWKEHARLGGAKPRALLSDELSTKINDLQTELESSDLFEDLPTRRAVLSHAIPQTLLHEIGLDVLMKRLPEPYQRALFSAYFASQFIYRYGIDATAVNFFQFSKSFASLGV</sequence>
<organism evidence="6 7">
    <name type="scientific">Hydnum rufescens UP504</name>
    <dbReference type="NCBI Taxonomy" id="1448309"/>
    <lineage>
        <taxon>Eukaryota</taxon>
        <taxon>Fungi</taxon>
        <taxon>Dikarya</taxon>
        <taxon>Basidiomycota</taxon>
        <taxon>Agaricomycotina</taxon>
        <taxon>Agaricomycetes</taxon>
        <taxon>Cantharellales</taxon>
        <taxon>Hydnaceae</taxon>
        <taxon>Hydnum</taxon>
    </lineage>
</organism>
<protein>
    <recommendedName>
        <fullName evidence="4">NAD-specific glutamate dehydrogenase</fullName>
        <ecNumber evidence="4">1.4.1.2</ecNumber>
    </recommendedName>
</protein>
<dbReference type="OrthoDB" id="184415at2759"/>
<dbReference type="InterPro" id="IPR055480">
    <property type="entry name" value="NAD-GDH_N"/>
</dbReference>
<reference evidence="6" key="1">
    <citation type="journal article" date="2020" name="Nat. Commun.">
        <title>Large-scale genome sequencing of mycorrhizal fungi provides insights into the early evolution of symbiotic traits.</title>
        <authorList>
            <person name="Miyauchi S."/>
            <person name="Kiss E."/>
            <person name="Kuo A."/>
            <person name="Drula E."/>
            <person name="Kohler A."/>
            <person name="Sanchez-Garcia M."/>
            <person name="Morin E."/>
            <person name="Andreopoulos B."/>
            <person name="Barry K.W."/>
            <person name="Bonito G."/>
            <person name="Buee M."/>
            <person name="Carver A."/>
            <person name="Chen C."/>
            <person name="Cichocki N."/>
            <person name="Clum A."/>
            <person name="Culley D."/>
            <person name="Crous P.W."/>
            <person name="Fauchery L."/>
            <person name="Girlanda M."/>
            <person name="Hayes R.D."/>
            <person name="Keri Z."/>
            <person name="LaButti K."/>
            <person name="Lipzen A."/>
            <person name="Lombard V."/>
            <person name="Magnuson J."/>
            <person name="Maillard F."/>
            <person name="Murat C."/>
            <person name="Nolan M."/>
            <person name="Ohm R.A."/>
            <person name="Pangilinan J."/>
            <person name="Pereira M.F."/>
            <person name="Perotto S."/>
            <person name="Peter M."/>
            <person name="Pfister S."/>
            <person name="Riley R."/>
            <person name="Sitrit Y."/>
            <person name="Stielow J.B."/>
            <person name="Szollosi G."/>
            <person name="Zifcakova L."/>
            <person name="Stursova M."/>
            <person name="Spatafora J.W."/>
            <person name="Tedersoo L."/>
            <person name="Vaario L.M."/>
            <person name="Yamada A."/>
            <person name="Yan M."/>
            <person name="Wang P."/>
            <person name="Xu J."/>
            <person name="Bruns T."/>
            <person name="Baldrian P."/>
            <person name="Vilgalys R."/>
            <person name="Dunand C."/>
            <person name="Henrissat B."/>
            <person name="Grigoriev I.V."/>
            <person name="Hibbett D."/>
            <person name="Nagy L.G."/>
            <person name="Martin F.M."/>
        </authorList>
    </citation>
    <scope>NUCLEOTIDE SEQUENCE</scope>
    <source>
        <strain evidence="6">UP504</strain>
    </source>
</reference>
<dbReference type="EC" id="1.4.1.2" evidence="4"/>
<keyword evidence="2 4" id="KW-0560">Oxidoreductase</keyword>
<dbReference type="SUPFAM" id="SSF53223">
    <property type="entry name" value="Aminoacid dehydrogenase-like, N-terminal domain"/>
    <property type="match status" value="1"/>
</dbReference>
<evidence type="ECO:0000259" key="5">
    <source>
        <dbReference type="SMART" id="SM00839"/>
    </source>
</evidence>
<keyword evidence="7" id="KW-1185">Reference proteome</keyword>
<dbReference type="Proteomes" id="UP000886523">
    <property type="component" value="Unassembled WGS sequence"/>
</dbReference>
<keyword evidence="3 4" id="KW-0520">NAD</keyword>
<evidence type="ECO:0000256" key="1">
    <source>
        <dbReference type="ARBA" id="ARBA00006382"/>
    </source>
</evidence>
<dbReference type="SUPFAM" id="SSF51735">
    <property type="entry name" value="NAD(P)-binding Rossmann-fold domains"/>
    <property type="match status" value="1"/>
</dbReference>
<dbReference type="Pfam" id="PF00208">
    <property type="entry name" value="ELFV_dehydrog"/>
    <property type="match status" value="1"/>
</dbReference>
<dbReference type="InterPro" id="IPR056365">
    <property type="entry name" value="NAD-GDH_2nd"/>
</dbReference>
<dbReference type="Pfam" id="PF23152">
    <property type="entry name" value="GDH_2nd"/>
    <property type="match status" value="1"/>
</dbReference>
<dbReference type="InterPro" id="IPR006096">
    <property type="entry name" value="Glu/Leu/Phe/Val/Trp_DH_C"/>
</dbReference>
<dbReference type="PANTHER" id="PTHR11606">
    <property type="entry name" value="GLUTAMATE DEHYDROGENASE"/>
    <property type="match status" value="1"/>
</dbReference>
<name>A0A9P6DXC6_9AGAM</name>
<dbReference type="InterPro" id="IPR046346">
    <property type="entry name" value="Aminoacid_DH-like_N_sf"/>
</dbReference>
<proteinExistence type="inferred from homology"/>
<dbReference type="InterPro" id="IPR036291">
    <property type="entry name" value="NAD(P)-bd_dom_sf"/>
</dbReference>
<accession>A0A9P6DXC6</accession>
<comment type="function">
    <text evidence="4">NAD(+)-dependent glutamate dehydrogenase which degrades glutamate to ammonia and alpha-ketoglutarate.</text>
</comment>
<comment type="catalytic activity">
    <reaction evidence="4">
        <text>L-glutamate + NAD(+) + H2O = 2-oxoglutarate + NH4(+) + NADH + H(+)</text>
        <dbReference type="Rhea" id="RHEA:15133"/>
        <dbReference type="ChEBI" id="CHEBI:15377"/>
        <dbReference type="ChEBI" id="CHEBI:15378"/>
        <dbReference type="ChEBI" id="CHEBI:16810"/>
        <dbReference type="ChEBI" id="CHEBI:28938"/>
        <dbReference type="ChEBI" id="CHEBI:29985"/>
        <dbReference type="ChEBI" id="CHEBI:57540"/>
        <dbReference type="ChEBI" id="CHEBI:57945"/>
        <dbReference type="EC" id="1.4.1.2"/>
    </reaction>
</comment>
<dbReference type="PIRSF" id="PIRSF000184">
    <property type="entry name" value="GDH_NAD"/>
    <property type="match status" value="1"/>
</dbReference>
<dbReference type="SMART" id="SM00839">
    <property type="entry name" value="ELFV_dehydrog"/>
    <property type="match status" value="1"/>
</dbReference>
<dbReference type="InterPro" id="IPR016210">
    <property type="entry name" value="NAD-GDH_euk"/>
</dbReference>
<gene>
    <name evidence="6" type="ORF">BS47DRAFT_1371489</name>
</gene>
<dbReference type="Gene3D" id="3.40.50.720">
    <property type="entry name" value="NAD(P)-binding Rossmann-like Domain"/>
    <property type="match status" value="1"/>
</dbReference>
<comment type="caution">
    <text evidence="6">The sequence shown here is derived from an EMBL/GenBank/DDBJ whole genome shotgun (WGS) entry which is preliminary data.</text>
</comment>